<evidence type="ECO:0000313" key="1">
    <source>
        <dbReference type="EMBL" id="CBH98280.1"/>
    </source>
</evidence>
<protein>
    <submittedName>
        <fullName evidence="1">Uncharacterized protein</fullName>
    </submittedName>
</protein>
<reference evidence="1" key="1">
    <citation type="submission" date="2009-10" db="EMBL/GenBank/DDBJ databases">
        <title>Diversity of trophic interactions inside an arsenic-rich microbial ecosystem.</title>
        <authorList>
            <person name="Bertin P.N."/>
            <person name="Heinrich-Salmeron A."/>
            <person name="Pelletier E."/>
            <person name="Goulhen-Chollet F."/>
            <person name="Arsene-Ploetze F."/>
            <person name="Gallien S."/>
            <person name="Calteau A."/>
            <person name="Vallenet D."/>
            <person name="Casiot C."/>
            <person name="Chane-Woon-Ming B."/>
            <person name="Giloteaux L."/>
            <person name="Barakat M."/>
            <person name="Bonnefoy V."/>
            <person name="Bruneel O."/>
            <person name="Chandler M."/>
            <person name="Cleiss J."/>
            <person name="Duran R."/>
            <person name="Elbaz-Poulichet F."/>
            <person name="Fonknechten N."/>
            <person name="Lauga B."/>
            <person name="Mornico D."/>
            <person name="Ortet P."/>
            <person name="Schaeffer C."/>
            <person name="Siguier P."/>
            <person name="Alexander Thil Smith A."/>
            <person name="Van Dorsselaer A."/>
            <person name="Weissenbach J."/>
            <person name="Medigue C."/>
            <person name="Le Paslier D."/>
        </authorList>
    </citation>
    <scope>NUCLEOTIDE SEQUENCE</scope>
</reference>
<gene>
    <name evidence="1" type="ORF">CARN2_3756</name>
</gene>
<name>E6PTM3_9ZZZZ</name>
<accession>E6PTM3</accession>
<sequence>MLTTAQFQTLIGKLPEVKAQREEMGRLFTEMSKDRLDSLLVRGFNWGEIYECSFVEHIAIAFVAFGRVDWLNEAAQALDPQQHVLDAMELEDDDAPDGPAPGFEKQDLIGLTYSLQRTVLSILLYQRSLSALVQDVRENDNMDALFDAVRVDRAAMNCTTIADKIARAQLRGDKRFFLRLRNALKGPTQKHWQAYCDLRYSLVALRDLGFDKLTDTQLEQLLVHDLKVYPNTPSARKNLRAQYQRSRKIKTI</sequence>
<dbReference type="EMBL" id="CABM01000050">
    <property type="protein sequence ID" value="CBH98280.1"/>
    <property type="molecule type" value="Genomic_DNA"/>
</dbReference>
<organism evidence="1">
    <name type="scientific">mine drainage metagenome</name>
    <dbReference type="NCBI Taxonomy" id="410659"/>
    <lineage>
        <taxon>unclassified sequences</taxon>
        <taxon>metagenomes</taxon>
        <taxon>ecological metagenomes</taxon>
    </lineage>
</organism>
<proteinExistence type="predicted"/>
<comment type="caution">
    <text evidence="1">The sequence shown here is derived from an EMBL/GenBank/DDBJ whole genome shotgun (WGS) entry which is preliminary data.</text>
</comment>
<dbReference type="AlphaFoldDB" id="E6PTM3"/>